<keyword evidence="10" id="KW-0413">Isomerase</keyword>
<sequence>MTDASRTTPQSAETLAPVFSAARIAELLAVPPKPTITPTSEQRGVIEHPLSGSTLVVAGAGSGKTETMANRVVWLVANGLVAPDHVLGLTFTRKAAGELRERITGRLLTFVERLADAASLGKLSEAELIRANELEALLGDGLDLPEVSTYNAFAAGVLQEFGAAAGLAPGAAIIDEATAWRIAREVMVGSTDPALVTSELSIPALTEKVIEMDHAVSDHLSSLERVDAIVAEFARVTSLPYDRKERDRGGEPSGKVYAPVRDAVAALSENPLITRLAREYAAEKQRRGVLEFSDQLALATLALERSADAVAVLRARHRAVLLDEVQDTSVGQTRFLSRIFAGGSVMAVGDPHQSIYGWRGASAAGLSSFHRDFRGRRGSAGSDAEARQAAPSVGEGGSTLTLSTSWRNPESVLAAANVIAVPLAAESPIAVPELGPRPGAGAGSVDWRYPETIHEERIAVAEWMRDARESHLAATGEQATAAVIFRNRRHMAAFASALADVGVPARIVGVGGLLTTPEVTDIVSTLRCLWYADAGSALIRVLAGPRFRIGAADLAGLNRARRWFAERDTAMQPLTPEDRAADAVLPDPDREVTLVDALDRIAQLRDLDHGALREISPVGRERLREAGRLLAALRQLVGGEITELISAVVQALRIDIELDANERSPLAGTSNAHANVDRFLELVEGQLAIDERGTLASILEWIERSTEGDQVAEHVPEPVPGTVQLITAHGSKGLEWDLVAVPRLVTGEFPSTPKEGGGWLRTGQLPDELRGDAAARPRLDWRIADTQQELKERIAEYRAALKERFAEEERRLAYVAVTRAADRLLLTGSFWGGQTRQRTPSPYLTELAERGLISGLPEASEFESDPSALEEERLVWPLDPLGTRAAAVEAAAERLRAALEEQADTPGPSESLPADVDESIALLIAERRAALAPSRGDEEVALPERITASTFHEFVDDPERAERNRLRPIPQRPYRRTRVGNRFHEWVERRATTAAGRALPLAGLDELDRSPELDTEAELQPLIEVFERSRWAGLAPIAVEQEVTLPFAGRTLVCKLDAVYRVEGTDRLEVVDWKAGRSPRTDAERESRFFQLDLYRHAYAAWAGIDPERIDVTLFYVAEGVELSGNTSRTLAELERIWIEAAGGMRESAAGSGPDRGTRTESR</sequence>
<dbReference type="Pfam" id="PF13361">
    <property type="entry name" value="UvrD_C"/>
    <property type="match status" value="2"/>
</dbReference>
<comment type="catalytic activity">
    <reaction evidence="11">
        <text>Couples ATP hydrolysis with the unwinding of duplex DNA by translocating in the 3'-5' direction.</text>
        <dbReference type="EC" id="5.6.2.4"/>
    </reaction>
</comment>
<dbReference type="GO" id="GO:0003677">
    <property type="term" value="F:DNA binding"/>
    <property type="evidence" value="ECO:0007669"/>
    <property type="project" value="UniProtKB-KW"/>
</dbReference>
<evidence type="ECO:0000256" key="2">
    <source>
        <dbReference type="ARBA" id="ARBA00022741"/>
    </source>
</evidence>
<evidence type="ECO:0000256" key="10">
    <source>
        <dbReference type="ARBA" id="ARBA00023235"/>
    </source>
</evidence>
<evidence type="ECO:0000256" key="7">
    <source>
        <dbReference type="ARBA" id="ARBA00022840"/>
    </source>
</evidence>
<keyword evidence="9" id="KW-0234">DNA repair</keyword>
<evidence type="ECO:0000256" key="9">
    <source>
        <dbReference type="ARBA" id="ARBA00023204"/>
    </source>
</evidence>
<dbReference type="GO" id="GO:0005829">
    <property type="term" value="C:cytosol"/>
    <property type="evidence" value="ECO:0007669"/>
    <property type="project" value="TreeGrafter"/>
</dbReference>
<dbReference type="InterPro" id="IPR027417">
    <property type="entry name" value="P-loop_NTPase"/>
</dbReference>
<reference evidence="18" key="1">
    <citation type="submission" date="2020-12" db="EMBL/GenBank/DDBJ databases">
        <title>Leucobacter sp. CAS2, isolated from Chromium sludge.</title>
        <authorList>
            <person name="Xu Z."/>
        </authorList>
    </citation>
    <scope>NUCLEOTIDE SEQUENCE</scope>
    <source>
        <strain evidence="18">CSA2</strain>
    </source>
</reference>
<evidence type="ECO:0000256" key="14">
    <source>
        <dbReference type="PROSITE-ProRule" id="PRU00560"/>
    </source>
</evidence>
<comment type="caution">
    <text evidence="18">The sequence shown here is derived from an EMBL/GenBank/DDBJ whole genome shotgun (WGS) entry which is preliminary data.</text>
</comment>
<keyword evidence="3" id="KW-0227">DNA damage</keyword>
<dbReference type="EMBL" id="JAEHOI010000002">
    <property type="protein sequence ID" value="MBK0421005.1"/>
    <property type="molecule type" value="Genomic_DNA"/>
</dbReference>
<dbReference type="SUPFAM" id="SSF52540">
    <property type="entry name" value="P-loop containing nucleoside triphosphate hydrolases"/>
    <property type="match status" value="1"/>
</dbReference>
<dbReference type="CDD" id="cd17932">
    <property type="entry name" value="DEXQc_UvrD"/>
    <property type="match status" value="1"/>
</dbReference>
<accession>A0A934QA69</accession>
<evidence type="ECO:0000313" key="18">
    <source>
        <dbReference type="EMBL" id="MBK0421005.1"/>
    </source>
</evidence>
<dbReference type="AlphaFoldDB" id="A0A934QA69"/>
<dbReference type="PROSITE" id="PS51198">
    <property type="entry name" value="UVRD_HELICASE_ATP_BIND"/>
    <property type="match status" value="1"/>
</dbReference>
<evidence type="ECO:0000256" key="12">
    <source>
        <dbReference type="ARBA" id="ARBA00034808"/>
    </source>
</evidence>
<organism evidence="18 19">
    <name type="scientific">Leucobacter edaphi</name>
    <dbReference type="NCBI Taxonomy" id="2796472"/>
    <lineage>
        <taxon>Bacteria</taxon>
        <taxon>Bacillati</taxon>
        <taxon>Actinomycetota</taxon>
        <taxon>Actinomycetes</taxon>
        <taxon>Micrococcales</taxon>
        <taxon>Microbacteriaceae</taxon>
        <taxon>Leucobacter</taxon>
    </lineage>
</organism>
<evidence type="ECO:0000256" key="13">
    <source>
        <dbReference type="ARBA" id="ARBA00048988"/>
    </source>
</evidence>
<dbReference type="InterPro" id="IPR014016">
    <property type="entry name" value="UvrD-like_ATP-bd"/>
</dbReference>
<dbReference type="GO" id="GO:0043138">
    <property type="term" value="F:3'-5' DNA helicase activity"/>
    <property type="evidence" value="ECO:0007669"/>
    <property type="project" value="UniProtKB-EC"/>
</dbReference>
<keyword evidence="7 14" id="KW-0067">ATP-binding</keyword>
<evidence type="ECO:0000256" key="4">
    <source>
        <dbReference type="ARBA" id="ARBA00022801"/>
    </source>
</evidence>
<evidence type="ECO:0000256" key="1">
    <source>
        <dbReference type="ARBA" id="ARBA00022722"/>
    </source>
</evidence>
<proteinExistence type="predicted"/>
<dbReference type="InterPro" id="IPR038726">
    <property type="entry name" value="PDDEXK_AddAB-type"/>
</dbReference>
<feature type="domain" description="UvrD-like helicase ATP-binding" evidence="16">
    <location>
        <begin position="37"/>
        <end position="409"/>
    </location>
</feature>
<protein>
    <recommendedName>
        <fullName evidence="12">DNA 3'-5' helicase</fullName>
        <ecNumber evidence="12">5.6.2.4</ecNumber>
    </recommendedName>
</protein>
<feature type="domain" description="UvrD-like helicase C-terminal" evidence="17">
    <location>
        <begin position="410"/>
        <end position="733"/>
    </location>
</feature>
<dbReference type="InterPro" id="IPR011604">
    <property type="entry name" value="PDDEXK-like_dom_sf"/>
</dbReference>
<dbReference type="Pfam" id="PF12705">
    <property type="entry name" value="PDDEXK_1"/>
    <property type="match status" value="1"/>
</dbReference>
<feature type="binding site" evidence="14">
    <location>
        <begin position="58"/>
        <end position="65"/>
    </location>
    <ligand>
        <name>ATP</name>
        <dbReference type="ChEBI" id="CHEBI:30616"/>
    </ligand>
</feature>
<gene>
    <name evidence="18" type="ORF">JD292_02765</name>
</gene>
<evidence type="ECO:0000313" key="19">
    <source>
        <dbReference type="Proteomes" id="UP000618733"/>
    </source>
</evidence>
<dbReference type="GO" id="GO:0000725">
    <property type="term" value="P:recombinational repair"/>
    <property type="evidence" value="ECO:0007669"/>
    <property type="project" value="TreeGrafter"/>
</dbReference>
<dbReference type="RefSeq" id="WP_200131202.1">
    <property type="nucleotide sequence ID" value="NZ_JAEHOI010000002.1"/>
</dbReference>
<dbReference type="Gene3D" id="1.10.486.10">
    <property type="entry name" value="PCRA, domain 4"/>
    <property type="match status" value="1"/>
</dbReference>
<dbReference type="Gene3D" id="3.40.50.300">
    <property type="entry name" value="P-loop containing nucleotide triphosphate hydrolases"/>
    <property type="match status" value="3"/>
</dbReference>
<dbReference type="PROSITE" id="PS51217">
    <property type="entry name" value="UVRD_HELICASE_CTER"/>
    <property type="match status" value="1"/>
</dbReference>
<dbReference type="PANTHER" id="PTHR11070:SF55">
    <property type="entry name" value="DNA 3'-5' HELICASE"/>
    <property type="match status" value="1"/>
</dbReference>
<dbReference type="Proteomes" id="UP000618733">
    <property type="component" value="Unassembled WGS sequence"/>
</dbReference>
<evidence type="ECO:0000256" key="3">
    <source>
        <dbReference type="ARBA" id="ARBA00022763"/>
    </source>
</evidence>
<keyword evidence="1" id="KW-0540">Nuclease</keyword>
<evidence type="ECO:0000256" key="6">
    <source>
        <dbReference type="ARBA" id="ARBA00022839"/>
    </source>
</evidence>
<evidence type="ECO:0000256" key="5">
    <source>
        <dbReference type="ARBA" id="ARBA00022806"/>
    </source>
</evidence>
<evidence type="ECO:0000259" key="17">
    <source>
        <dbReference type="PROSITE" id="PS51217"/>
    </source>
</evidence>
<dbReference type="EC" id="5.6.2.4" evidence="12"/>
<dbReference type="Pfam" id="PF00580">
    <property type="entry name" value="UvrD-helicase"/>
    <property type="match status" value="1"/>
</dbReference>
<dbReference type="GO" id="GO:0004527">
    <property type="term" value="F:exonuclease activity"/>
    <property type="evidence" value="ECO:0007669"/>
    <property type="project" value="UniProtKB-KW"/>
</dbReference>
<evidence type="ECO:0000256" key="15">
    <source>
        <dbReference type="SAM" id="MobiDB-lite"/>
    </source>
</evidence>
<dbReference type="GO" id="GO:0033202">
    <property type="term" value="C:DNA helicase complex"/>
    <property type="evidence" value="ECO:0007669"/>
    <property type="project" value="TreeGrafter"/>
</dbReference>
<dbReference type="GO" id="GO:0005524">
    <property type="term" value="F:ATP binding"/>
    <property type="evidence" value="ECO:0007669"/>
    <property type="project" value="UniProtKB-UniRule"/>
</dbReference>
<dbReference type="Gene3D" id="3.90.320.10">
    <property type="match status" value="1"/>
</dbReference>
<keyword evidence="6" id="KW-0269">Exonuclease</keyword>
<name>A0A934QA69_9MICO</name>
<evidence type="ECO:0000256" key="11">
    <source>
        <dbReference type="ARBA" id="ARBA00034617"/>
    </source>
</evidence>
<evidence type="ECO:0000259" key="16">
    <source>
        <dbReference type="PROSITE" id="PS51198"/>
    </source>
</evidence>
<keyword evidence="2 14" id="KW-0547">Nucleotide-binding</keyword>
<keyword evidence="8" id="KW-0238">DNA-binding</keyword>
<keyword evidence="5 14" id="KW-0347">Helicase</keyword>
<keyword evidence="4 14" id="KW-0378">Hydrolase</keyword>
<dbReference type="InterPro" id="IPR000212">
    <property type="entry name" value="DNA_helicase_UvrD/REP"/>
</dbReference>
<feature type="region of interest" description="Disordered" evidence="15">
    <location>
        <begin position="377"/>
        <end position="400"/>
    </location>
</feature>
<comment type="catalytic activity">
    <reaction evidence="13">
        <text>ATP + H2O = ADP + phosphate + H(+)</text>
        <dbReference type="Rhea" id="RHEA:13065"/>
        <dbReference type="ChEBI" id="CHEBI:15377"/>
        <dbReference type="ChEBI" id="CHEBI:15378"/>
        <dbReference type="ChEBI" id="CHEBI:30616"/>
        <dbReference type="ChEBI" id="CHEBI:43474"/>
        <dbReference type="ChEBI" id="CHEBI:456216"/>
        <dbReference type="EC" id="5.6.2.4"/>
    </reaction>
</comment>
<dbReference type="InterPro" id="IPR014017">
    <property type="entry name" value="DNA_helicase_UvrD-like_C"/>
</dbReference>
<keyword evidence="19" id="KW-1185">Reference proteome</keyword>
<dbReference type="PANTHER" id="PTHR11070">
    <property type="entry name" value="UVRD / RECB / PCRA DNA HELICASE FAMILY MEMBER"/>
    <property type="match status" value="1"/>
</dbReference>
<evidence type="ECO:0000256" key="8">
    <source>
        <dbReference type="ARBA" id="ARBA00023125"/>
    </source>
</evidence>